<gene>
    <name evidence="2" type="ORF">GF068_14585</name>
</gene>
<dbReference type="Pfam" id="PF12708">
    <property type="entry name" value="Pect-lyase_RHGA_epim"/>
    <property type="match status" value="1"/>
</dbReference>
<evidence type="ECO:0000259" key="1">
    <source>
        <dbReference type="Pfam" id="PF12708"/>
    </source>
</evidence>
<dbReference type="EMBL" id="WJIE01000004">
    <property type="protein sequence ID" value="MRG93148.1"/>
    <property type="molecule type" value="Genomic_DNA"/>
</dbReference>
<dbReference type="InterPro" id="IPR024535">
    <property type="entry name" value="RHGA/B-epi-like_pectate_lyase"/>
</dbReference>
<dbReference type="InterPro" id="IPR012334">
    <property type="entry name" value="Pectin_lyas_fold"/>
</dbReference>
<dbReference type="AlphaFoldDB" id="A0A6N7PMB1"/>
<dbReference type="InterPro" id="IPR011050">
    <property type="entry name" value="Pectin_lyase_fold/virulence"/>
</dbReference>
<dbReference type="Gene3D" id="2.160.20.10">
    <property type="entry name" value="Single-stranded right-handed beta-helix, Pectin lyase-like"/>
    <property type="match status" value="1"/>
</dbReference>
<dbReference type="SUPFAM" id="SSF51126">
    <property type="entry name" value="Pectin lyase-like"/>
    <property type="match status" value="1"/>
</dbReference>
<sequence length="538" mass="57487">MPSDTRIRLVDSMVDLRSLTWKDGAAVILAGHAAPGDGGGGMFVWDADITTADDGGTLIVPNAMPRQGCWKRVFDRFEYSVKWFGARGDNIADDTIAIQNTIEAARHAASNPNTAASVLFPPGVYRVSDEIKGYGHLTLRGPTAAGVNGVAAATLITTTGFAANTTGSRAVIRAASRNVDNYGFSVENLGIRIATTRPNVIGVDFSSVWYGVVRGVAVLGNMTASPRQPMSVGSVGFLFSDADGLDADGAPIAAGRACFTNLVERTSAAGVTTGYRFLSAYGNSTLQTVTSFWVSDCHTGVWTHSIGNVGLTFRDGYLEAQGVQLSGRKSFKHTGGYPFVTLMNIQDEFFDAGSDLAYGNTFCSVGYRGEPPAAGTFEGVVTAYSLRRIVVGNEDDPGAGESEAKPLRPGVYKGARSLSFWAKLPANTELSDGENVFTYYSQITSSSEATPPPVLPDLYFTCHVSRDGGLKRPISWSGRAEMSLFPGTSTWFLTYRLSLYVNLPAGTTFQLPQDLVFYLETNQTTPASSRNRKVSGRD</sequence>
<evidence type="ECO:0000313" key="2">
    <source>
        <dbReference type="EMBL" id="MRG93148.1"/>
    </source>
</evidence>
<dbReference type="Proteomes" id="UP000440224">
    <property type="component" value="Unassembled WGS sequence"/>
</dbReference>
<feature type="domain" description="Rhamnogalacturonase A/B/Epimerase-like pectate lyase" evidence="1">
    <location>
        <begin position="80"/>
        <end position="196"/>
    </location>
</feature>
<dbReference type="RefSeq" id="WP_153820012.1">
    <property type="nucleotide sequence ID" value="NZ_WJIE01000004.1"/>
</dbReference>
<accession>A0A6N7PMB1</accession>
<reference evidence="2 3" key="1">
    <citation type="submission" date="2019-10" db="EMBL/GenBank/DDBJ databases">
        <title>A soil myxobacterium in the family Polyangiaceae.</title>
        <authorList>
            <person name="Li Y."/>
            <person name="Wang J."/>
        </authorList>
    </citation>
    <scope>NUCLEOTIDE SEQUENCE [LARGE SCALE GENOMIC DNA]</scope>
    <source>
        <strain evidence="2 3">DSM 14734</strain>
    </source>
</reference>
<evidence type="ECO:0000313" key="3">
    <source>
        <dbReference type="Proteomes" id="UP000440224"/>
    </source>
</evidence>
<dbReference type="OrthoDB" id="3960776at2"/>
<proteinExistence type="predicted"/>
<comment type="caution">
    <text evidence="2">The sequence shown here is derived from an EMBL/GenBank/DDBJ whole genome shotgun (WGS) entry which is preliminary data.</text>
</comment>
<organism evidence="2 3">
    <name type="scientific">Polyangium spumosum</name>
    <dbReference type="NCBI Taxonomy" id="889282"/>
    <lineage>
        <taxon>Bacteria</taxon>
        <taxon>Pseudomonadati</taxon>
        <taxon>Myxococcota</taxon>
        <taxon>Polyangia</taxon>
        <taxon>Polyangiales</taxon>
        <taxon>Polyangiaceae</taxon>
        <taxon>Polyangium</taxon>
    </lineage>
</organism>
<protein>
    <recommendedName>
        <fullName evidence="1">Rhamnogalacturonase A/B/Epimerase-like pectate lyase domain-containing protein</fullName>
    </recommendedName>
</protein>
<keyword evidence="3" id="KW-1185">Reference proteome</keyword>
<name>A0A6N7PMB1_9BACT</name>